<organism evidence="2 3">
    <name type="scientific">Trifolium medium</name>
    <dbReference type="NCBI Taxonomy" id="97028"/>
    <lineage>
        <taxon>Eukaryota</taxon>
        <taxon>Viridiplantae</taxon>
        <taxon>Streptophyta</taxon>
        <taxon>Embryophyta</taxon>
        <taxon>Tracheophyta</taxon>
        <taxon>Spermatophyta</taxon>
        <taxon>Magnoliopsida</taxon>
        <taxon>eudicotyledons</taxon>
        <taxon>Gunneridae</taxon>
        <taxon>Pentapetalae</taxon>
        <taxon>rosids</taxon>
        <taxon>fabids</taxon>
        <taxon>Fabales</taxon>
        <taxon>Fabaceae</taxon>
        <taxon>Papilionoideae</taxon>
        <taxon>50 kb inversion clade</taxon>
        <taxon>NPAAA clade</taxon>
        <taxon>Hologalegina</taxon>
        <taxon>IRL clade</taxon>
        <taxon>Trifolieae</taxon>
        <taxon>Trifolium</taxon>
    </lineage>
</organism>
<dbReference type="InterPro" id="IPR006693">
    <property type="entry name" value="AB_hydrolase_lipase"/>
</dbReference>
<dbReference type="Gene3D" id="3.40.50.1820">
    <property type="entry name" value="alpha/beta hydrolase"/>
    <property type="match status" value="1"/>
</dbReference>
<evidence type="ECO:0000313" key="2">
    <source>
        <dbReference type="EMBL" id="MCI02571.1"/>
    </source>
</evidence>
<dbReference type="EMBL" id="LXQA010049530">
    <property type="protein sequence ID" value="MCI02571.1"/>
    <property type="molecule type" value="Genomic_DNA"/>
</dbReference>
<evidence type="ECO:0000313" key="3">
    <source>
        <dbReference type="Proteomes" id="UP000265520"/>
    </source>
</evidence>
<evidence type="ECO:0000259" key="1">
    <source>
        <dbReference type="Pfam" id="PF04083"/>
    </source>
</evidence>
<sequence length="117" mass="12805">DLHLGIEICIEAIFDVLHKTAHLVLSPSKAFGALFSLFSSHESGVKETRNAVEDASISTATLEGENPAPTEKITNYESLNTDARTCQDVITDLGYPYEAIKVITADGYIILLERIPR</sequence>
<keyword evidence="3" id="KW-1185">Reference proteome</keyword>
<comment type="caution">
    <text evidence="2">The sequence shown here is derived from an EMBL/GenBank/DDBJ whole genome shotgun (WGS) entry which is preliminary data.</text>
</comment>
<feature type="non-terminal residue" evidence="2">
    <location>
        <position position="1"/>
    </location>
</feature>
<accession>A0A392NRV2</accession>
<dbReference type="InterPro" id="IPR029058">
    <property type="entry name" value="AB_hydrolase_fold"/>
</dbReference>
<dbReference type="Pfam" id="PF04083">
    <property type="entry name" value="Abhydro_lipase"/>
    <property type="match status" value="1"/>
</dbReference>
<name>A0A392NRV2_9FABA</name>
<dbReference type="GO" id="GO:0006629">
    <property type="term" value="P:lipid metabolic process"/>
    <property type="evidence" value="ECO:0007669"/>
    <property type="project" value="InterPro"/>
</dbReference>
<dbReference type="AlphaFoldDB" id="A0A392NRV2"/>
<proteinExistence type="predicted"/>
<reference evidence="2 3" key="1">
    <citation type="journal article" date="2018" name="Front. Plant Sci.">
        <title>Red Clover (Trifolium pratense) and Zigzag Clover (T. medium) - A Picture of Genomic Similarities and Differences.</title>
        <authorList>
            <person name="Dluhosova J."/>
            <person name="Istvanek J."/>
            <person name="Nedelnik J."/>
            <person name="Repkova J."/>
        </authorList>
    </citation>
    <scope>NUCLEOTIDE SEQUENCE [LARGE SCALE GENOMIC DNA]</scope>
    <source>
        <strain evidence="3">cv. 10/8</strain>
        <tissue evidence="2">Leaf</tissue>
    </source>
</reference>
<feature type="domain" description="Partial AB-hydrolase lipase" evidence="1">
    <location>
        <begin position="87"/>
        <end position="116"/>
    </location>
</feature>
<protein>
    <submittedName>
        <fullName evidence="2">Lipase 1-like</fullName>
    </submittedName>
</protein>
<dbReference type="Proteomes" id="UP000265520">
    <property type="component" value="Unassembled WGS sequence"/>
</dbReference>